<gene>
    <name evidence="3" type="ORF">jhhlp_003787</name>
</gene>
<dbReference type="InterPro" id="IPR050126">
    <property type="entry name" value="Ap4A_hydrolase"/>
</dbReference>
<dbReference type="PANTHER" id="PTHR42850">
    <property type="entry name" value="METALLOPHOSPHOESTERASE"/>
    <property type="match status" value="1"/>
</dbReference>
<dbReference type="SUPFAM" id="SSF56300">
    <property type="entry name" value="Metallo-dependent phosphatases"/>
    <property type="match status" value="1"/>
</dbReference>
<comment type="caution">
    <text evidence="3">The sequence shown here is derived from an EMBL/GenBank/DDBJ whole genome shotgun (WGS) entry which is preliminary data.</text>
</comment>
<dbReference type="GO" id="GO:0000298">
    <property type="term" value="F:endopolyphosphatase activity"/>
    <property type="evidence" value="ECO:0007669"/>
    <property type="project" value="TreeGrafter"/>
</dbReference>
<reference evidence="3 4" key="1">
    <citation type="journal article" date="2017" name="G3 (Bethesda)">
        <title>First Draft Genome Sequence of the Pathogenic Fungus Lomentospora prolificans (Formerly Scedosporium prolificans).</title>
        <authorList>
            <person name="Luo R."/>
            <person name="Zimin A."/>
            <person name="Workman R."/>
            <person name="Fan Y."/>
            <person name="Pertea G."/>
            <person name="Grossman N."/>
            <person name="Wear M.P."/>
            <person name="Jia B."/>
            <person name="Miller H."/>
            <person name="Casadevall A."/>
            <person name="Timp W."/>
            <person name="Zhang S.X."/>
            <person name="Salzberg S.L."/>
        </authorList>
    </citation>
    <scope>NUCLEOTIDE SEQUENCE [LARGE SCALE GENOMIC DNA]</scope>
    <source>
        <strain evidence="3 4">JHH-5317</strain>
    </source>
</reference>
<name>A0A2N3N9Q6_9PEZI</name>
<dbReference type="PANTHER" id="PTHR42850:SF4">
    <property type="entry name" value="ZINC-DEPENDENT ENDOPOLYPHOSPHATASE"/>
    <property type="match status" value="1"/>
</dbReference>
<evidence type="ECO:0000256" key="2">
    <source>
        <dbReference type="SAM" id="Phobius"/>
    </source>
</evidence>
<accession>A0A2N3N9Q6</accession>
<dbReference type="GO" id="GO:0016791">
    <property type="term" value="F:phosphatase activity"/>
    <property type="evidence" value="ECO:0007669"/>
    <property type="project" value="TreeGrafter"/>
</dbReference>
<dbReference type="GO" id="GO:0006798">
    <property type="term" value="P:polyphosphate catabolic process"/>
    <property type="evidence" value="ECO:0007669"/>
    <property type="project" value="TreeGrafter"/>
</dbReference>
<dbReference type="InParanoid" id="A0A2N3N9Q6"/>
<protein>
    <recommendedName>
        <fullName evidence="5">Calcineurin-like phosphoesterase domain-containing protein</fullName>
    </recommendedName>
</protein>
<dbReference type="InterPro" id="IPR029052">
    <property type="entry name" value="Metallo-depent_PP-like"/>
</dbReference>
<evidence type="ECO:0000313" key="3">
    <source>
        <dbReference type="EMBL" id="PKS09173.1"/>
    </source>
</evidence>
<evidence type="ECO:0000256" key="1">
    <source>
        <dbReference type="SAM" id="MobiDB-lite"/>
    </source>
</evidence>
<sequence length="445" mass="49563">MNLRTPVYGRRRKHTVFIVAVLVIVAFIYTSDHLFNSAISAPEQPPKSERPETPADQTQNDEHNDQQPNEDDKQQQQEEEEEPKELDPADQPMAYGVAARPAFVGSGLVKRIEKYPSEKVPSTSNDKRLIVIGDVNGMISPLQELLGKVGFNPEGGRDSLVFVGGMISKGPDSAAVLDLAMSLHATSVRGVAEDRVLLVRELMNAKNGTNKIHGLGGDEHADDELEQEHLARGDYDERIVADSITKDQAEWLSKLPAILDVGYIPSMQNVYISHAGLIPGLDMDVQDSWPAMNMRSIGFPREEVRRETAKQVVEDRLRKQEEERGRKKYIGRKAKDALIQAELQNTAKPGDRDVIVPLDDYSGEEWATIWNRIESEKNENERRTIIYGRDIKKGLNLGKNSFGLNTKCVYGERLTALVIAGSSSGVTHKTVSVDCEKELDIEKAN</sequence>
<keyword evidence="2" id="KW-0812">Transmembrane</keyword>
<dbReference type="VEuPathDB" id="FungiDB:jhhlp_003787"/>
<feature type="transmembrane region" description="Helical" evidence="2">
    <location>
        <begin position="12"/>
        <end position="30"/>
    </location>
</feature>
<keyword evidence="4" id="KW-1185">Reference proteome</keyword>
<feature type="compositionally biased region" description="Basic and acidic residues" evidence="1">
    <location>
        <begin position="60"/>
        <end position="76"/>
    </location>
</feature>
<dbReference type="OrthoDB" id="10267127at2759"/>
<keyword evidence="2" id="KW-1133">Transmembrane helix</keyword>
<keyword evidence="2" id="KW-0472">Membrane</keyword>
<proteinExistence type="predicted"/>
<dbReference type="GO" id="GO:0005737">
    <property type="term" value="C:cytoplasm"/>
    <property type="evidence" value="ECO:0007669"/>
    <property type="project" value="TreeGrafter"/>
</dbReference>
<dbReference type="Proteomes" id="UP000233524">
    <property type="component" value="Unassembled WGS sequence"/>
</dbReference>
<dbReference type="STRING" id="41688.A0A2N3N9Q6"/>
<organism evidence="3 4">
    <name type="scientific">Lomentospora prolificans</name>
    <dbReference type="NCBI Taxonomy" id="41688"/>
    <lineage>
        <taxon>Eukaryota</taxon>
        <taxon>Fungi</taxon>
        <taxon>Dikarya</taxon>
        <taxon>Ascomycota</taxon>
        <taxon>Pezizomycotina</taxon>
        <taxon>Sordariomycetes</taxon>
        <taxon>Hypocreomycetidae</taxon>
        <taxon>Microascales</taxon>
        <taxon>Microascaceae</taxon>
        <taxon>Lomentospora</taxon>
    </lineage>
</organism>
<feature type="region of interest" description="Disordered" evidence="1">
    <location>
        <begin position="39"/>
        <end position="90"/>
    </location>
</feature>
<evidence type="ECO:0000313" key="4">
    <source>
        <dbReference type="Proteomes" id="UP000233524"/>
    </source>
</evidence>
<dbReference type="Gene3D" id="3.60.21.10">
    <property type="match status" value="1"/>
</dbReference>
<dbReference type="AlphaFoldDB" id="A0A2N3N9Q6"/>
<evidence type="ECO:0008006" key="5">
    <source>
        <dbReference type="Google" id="ProtNLM"/>
    </source>
</evidence>
<dbReference type="EMBL" id="NLAX01000010">
    <property type="protein sequence ID" value="PKS09173.1"/>
    <property type="molecule type" value="Genomic_DNA"/>
</dbReference>